<gene>
    <name evidence="10" type="ORF">ACH5RR_016599</name>
</gene>
<dbReference type="PROSITE" id="PS50404">
    <property type="entry name" value="GST_NTER"/>
    <property type="match status" value="1"/>
</dbReference>
<evidence type="ECO:0000313" key="11">
    <source>
        <dbReference type="Proteomes" id="UP001630127"/>
    </source>
</evidence>
<dbReference type="InterPro" id="IPR004045">
    <property type="entry name" value="Glutathione_S-Trfase_N"/>
</dbReference>
<protein>
    <recommendedName>
        <fullName evidence="12">Dehydroascorbate reductase</fullName>
    </recommendedName>
</protein>
<evidence type="ECO:0000256" key="4">
    <source>
        <dbReference type="ARBA" id="ARBA00023206"/>
    </source>
</evidence>
<dbReference type="InterPro" id="IPR036282">
    <property type="entry name" value="Glutathione-S-Trfase_C_sf"/>
</dbReference>
<dbReference type="Pfam" id="PF13410">
    <property type="entry name" value="GST_C_2"/>
    <property type="match status" value="1"/>
</dbReference>
<evidence type="ECO:0000259" key="9">
    <source>
        <dbReference type="PROSITE" id="PS50405"/>
    </source>
</evidence>
<keyword evidence="11" id="KW-1185">Reference proteome</keyword>
<comment type="catalytic activity">
    <reaction evidence="6">
        <text>RX + glutathione = an S-substituted glutathione + a halide anion + H(+)</text>
        <dbReference type="Rhea" id="RHEA:16437"/>
        <dbReference type="ChEBI" id="CHEBI:15378"/>
        <dbReference type="ChEBI" id="CHEBI:16042"/>
        <dbReference type="ChEBI" id="CHEBI:17792"/>
        <dbReference type="ChEBI" id="CHEBI:57925"/>
        <dbReference type="ChEBI" id="CHEBI:90779"/>
        <dbReference type="EC" id="2.5.1.18"/>
    </reaction>
</comment>
<dbReference type="PANTHER" id="PTHR44420:SF2">
    <property type="entry name" value="GLUTATHIONE S-TRANSFERASE DHAR2-RELATED"/>
    <property type="match status" value="1"/>
</dbReference>
<keyword evidence="1" id="KW-0216">Detoxification</keyword>
<evidence type="ECO:0008006" key="12">
    <source>
        <dbReference type="Google" id="ProtNLM"/>
    </source>
</evidence>
<feature type="domain" description="GST C-terminal" evidence="9">
    <location>
        <begin position="68"/>
        <end position="214"/>
    </location>
</feature>
<dbReference type="SUPFAM" id="SSF47616">
    <property type="entry name" value="GST C-terminal domain-like"/>
    <property type="match status" value="1"/>
</dbReference>
<dbReference type="SFLD" id="SFLDG00358">
    <property type="entry name" value="Main_(cytGST)"/>
    <property type="match status" value="1"/>
</dbReference>
<proteinExistence type="inferred from homology"/>
<dbReference type="GO" id="GO:0045174">
    <property type="term" value="F:glutathione dehydrogenase (ascorbate) activity"/>
    <property type="evidence" value="ECO:0007669"/>
    <property type="project" value="UniProtKB-EC"/>
</dbReference>
<sequence>MAEPVEVCVKAATGAPDILGDCPFCQRVTMTLELKKVPYKLILINTDDKPQWFLEVNPEGKVPVIKFDDKWIADSDVIVGIIEEKYPEPPLSAPPDVSSVGSKVLPSFVKFLKSKDPNDGTEQALLEELKALDEHLKSHGPYVNGEKISAVDLSLAPKLYHLEITLDHFKGWKIPENLTHLHNYIKLLFSWETFEKTKATKEYVIAGWKPKVEA</sequence>
<accession>A0ABD2ZZK3</accession>
<evidence type="ECO:0000256" key="5">
    <source>
        <dbReference type="ARBA" id="ARBA00024194"/>
    </source>
</evidence>
<name>A0ABD2ZZK3_9GENT</name>
<dbReference type="GO" id="GO:0004364">
    <property type="term" value="F:glutathione transferase activity"/>
    <property type="evidence" value="ECO:0007669"/>
    <property type="project" value="UniProtKB-EC"/>
</dbReference>
<reference evidence="10 11" key="1">
    <citation type="submission" date="2024-11" db="EMBL/GenBank/DDBJ databases">
        <title>A near-complete genome assembly of Cinchona calisaya.</title>
        <authorList>
            <person name="Lian D.C."/>
            <person name="Zhao X.W."/>
            <person name="Wei L."/>
        </authorList>
    </citation>
    <scope>NUCLEOTIDE SEQUENCE [LARGE SCALE GENOMIC DNA]</scope>
    <source>
        <tissue evidence="10">Nenye</tissue>
    </source>
</reference>
<keyword evidence="4" id="KW-0318">Glutathionylation</keyword>
<comment type="caution">
    <text evidence="10">The sequence shown here is derived from an EMBL/GenBank/DDBJ whole genome shotgun (WGS) entry which is preliminary data.</text>
</comment>
<dbReference type="CDD" id="cd00570">
    <property type="entry name" value="GST_N_family"/>
    <property type="match status" value="1"/>
</dbReference>
<comment type="catalytic activity">
    <reaction evidence="7">
        <text>L-dehydroascorbate + 2 glutathione = glutathione disulfide + L-ascorbate</text>
        <dbReference type="Rhea" id="RHEA:24424"/>
        <dbReference type="ChEBI" id="CHEBI:38290"/>
        <dbReference type="ChEBI" id="CHEBI:57925"/>
        <dbReference type="ChEBI" id="CHEBI:58297"/>
        <dbReference type="ChEBI" id="CHEBI:58539"/>
        <dbReference type="EC" id="1.8.5.1"/>
    </reaction>
</comment>
<dbReference type="Pfam" id="PF13417">
    <property type="entry name" value="GST_N_3"/>
    <property type="match status" value="1"/>
</dbReference>
<comment type="similarity">
    <text evidence="5">Belongs to the GST superfamily. DHAR family.</text>
</comment>
<dbReference type="EMBL" id="JBJUIK010000007">
    <property type="protein sequence ID" value="KAL3523765.1"/>
    <property type="molecule type" value="Genomic_DNA"/>
</dbReference>
<dbReference type="FunFam" id="3.40.30.10:FF:000102">
    <property type="entry name" value="Glutathione S-transferase DHAR3 chloroplastic"/>
    <property type="match status" value="1"/>
</dbReference>
<dbReference type="InterPro" id="IPR036249">
    <property type="entry name" value="Thioredoxin-like_sf"/>
</dbReference>
<dbReference type="GO" id="GO:0140547">
    <property type="term" value="P:acquisition of seed longevity"/>
    <property type="evidence" value="ECO:0007669"/>
    <property type="project" value="UniProtKB-ARBA"/>
</dbReference>
<dbReference type="Gene3D" id="3.40.30.10">
    <property type="entry name" value="Glutaredoxin"/>
    <property type="match status" value="1"/>
</dbReference>
<dbReference type="Proteomes" id="UP001630127">
    <property type="component" value="Unassembled WGS sequence"/>
</dbReference>
<feature type="domain" description="GST N-terminal" evidence="8">
    <location>
        <begin position="12"/>
        <end position="90"/>
    </location>
</feature>
<evidence type="ECO:0000313" key="10">
    <source>
        <dbReference type="EMBL" id="KAL3523765.1"/>
    </source>
</evidence>
<evidence type="ECO:0000256" key="6">
    <source>
        <dbReference type="ARBA" id="ARBA00047960"/>
    </source>
</evidence>
<dbReference type="GO" id="GO:0019852">
    <property type="term" value="P:L-ascorbic acid metabolic process"/>
    <property type="evidence" value="ECO:0007669"/>
    <property type="project" value="UniProtKB-ARBA"/>
</dbReference>
<keyword evidence="3" id="KW-0560">Oxidoreductase</keyword>
<evidence type="ECO:0000259" key="8">
    <source>
        <dbReference type="PROSITE" id="PS50404"/>
    </source>
</evidence>
<dbReference type="SUPFAM" id="SSF52833">
    <property type="entry name" value="Thioredoxin-like"/>
    <property type="match status" value="1"/>
</dbReference>
<evidence type="ECO:0000256" key="2">
    <source>
        <dbReference type="ARBA" id="ARBA00022679"/>
    </source>
</evidence>
<evidence type="ECO:0000256" key="7">
    <source>
        <dbReference type="ARBA" id="ARBA00049544"/>
    </source>
</evidence>
<dbReference type="AlphaFoldDB" id="A0ABD2ZZK3"/>
<dbReference type="InterPro" id="IPR040079">
    <property type="entry name" value="Glutathione_S-Trfase"/>
</dbReference>
<dbReference type="SFLD" id="SFLDS00019">
    <property type="entry name" value="Glutathione_Transferase_(cytos"/>
    <property type="match status" value="1"/>
</dbReference>
<dbReference type="PROSITE" id="PS50405">
    <property type="entry name" value="GST_CTER"/>
    <property type="match status" value="1"/>
</dbReference>
<dbReference type="InterPro" id="IPR010987">
    <property type="entry name" value="Glutathione-S-Trfase_C-like"/>
</dbReference>
<dbReference type="PANTHER" id="PTHR44420">
    <property type="entry name" value="GLUTATHIONE S-TRANSFERASE DHAR2-RELATED"/>
    <property type="match status" value="1"/>
</dbReference>
<organism evidence="10 11">
    <name type="scientific">Cinchona calisaya</name>
    <dbReference type="NCBI Taxonomy" id="153742"/>
    <lineage>
        <taxon>Eukaryota</taxon>
        <taxon>Viridiplantae</taxon>
        <taxon>Streptophyta</taxon>
        <taxon>Embryophyta</taxon>
        <taxon>Tracheophyta</taxon>
        <taxon>Spermatophyta</taxon>
        <taxon>Magnoliopsida</taxon>
        <taxon>eudicotyledons</taxon>
        <taxon>Gunneridae</taxon>
        <taxon>Pentapetalae</taxon>
        <taxon>asterids</taxon>
        <taxon>lamiids</taxon>
        <taxon>Gentianales</taxon>
        <taxon>Rubiaceae</taxon>
        <taxon>Cinchonoideae</taxon>
        <taxon>Cinchoneae</taxon>
        <taxon>Cinchona</taxon>
    </lineage>
</organism>
<evidence type="ECO:0000256" key="3">
    <source>
        <dbReference type="ARBA" id="ARBA00023002"/>
    </source>
</evidence>
<dbReference type="Gene3D" id="1.20.1050.10">
    <property type="match status" value="1"/>
</dbReference>
<dbReference type="FunFam" id="1.20.1050.10:FF:000029">
    <property type="entry name" value="Glutathione S-transferase DHAR3, chloroplastic"/>
    <property type="match status" value="1"/>
</dbReference>
<dbReference type="InterPro" id="IPR044627">
    <property type="entry name" value="DHAR1/2/3/4"/>
</dbReference>
<keyword evidence="2" id="KW-0808">Transferase</keyword>
<evidence type="ECO:0000256" key="1">
    <source>
        <dbReference type="ARBA" id="ARBA00022575"/>
    </source>
</evidence>